<feature type="transmembrane region" description="Helical" evidence="1">
    <location>
        <begin position="21"/>
        <end position="43"/>
    </location>
</feature>
<comment type="caution">
    <text evidence="2">The sequence shown here is derived from an EMBL/GenBank/DDBJ whole genome shotgun (WGS) entry which is preliminary data.</text>
</comment>
<evidence type="ECO:0000256" key="1">
    <source>
        <dbReference type="SAM" id="Phobius"/>
    </source>
</evidence>
<keyword evidence="1" id="KW-1133">Transmembrane helix</keyword>
<accession>A0A7W0CKV4</accession>
<organism evidence="2 3">
    <name type="scientific">Nonomuraea soli</name>
    <dbReference type="NCBI Taxonomy" id="1032476"/>
    <lineage>
        <taxon>Bacteria</taxon>
        <taxon>Bacillati</taxon>
        <taxon>Actinomycetota</taxon>
        <taxon>Actinomycetes</taxon>
        <taxon>Streptosporangiales</taxon>
        <taxon>Streptosporangiaceae</taxon>
        <taxon>Nonomuraea</taxon>
    </lineage>
</organism>
<dbReference type="Proteomes" id="UP000530928">
    <property type="component" value="Unassembled WGS sequence"/>
</dbReference>
<feature type="transmembrane region" description="Helical" evidence="1">
    <location>
        <begin position="167"/>
        <end position="189"/>
    </location>
</feature>
<keyword evidence="1" id="KW-0812">Transmembrane</keyword>
<keyword evidence="1" id="KW-0472">Membrane</keyword>
<name>A0A7W0CKV4_9ACTN</name>
<feature type="transmembrane region" description="Helical" evidence="1">
    <location>
        <begin position="131"/>
        <end position="155"/>
    </location>
</feature>
<dbReference type="EMBL" id="JACDUR010000004">
    <property type="protein sequence ID" value="MBA2892995.1"/>
    <property type="molecule type" value="Genomic_DNA"/>
</dbReference>
<evidence type="ECO:0008006" key="4">
    <source>
        <dbReference type="Google" id="ProtNLM"/>
    </source>
</evidence>
<proteinExistence type="predicted"/>
<sequence>MGQSIFRDTADLLSETSGAAFRFAVAATGVAATGVLFLLPFLATGLGPLSLLGSVAAPAVLALTCMAGSELTARHIRPYADPFAFVAARASSVRLHTSAASPGALGRTSFASPFAERSPARALFGARAWRNLAFCLTGFVVTAGGALTVVLWWLLSLAGLAYPLYAWALPFTLWPVLCVLAGLGFAVTLPKIITWCATASTAYADFLLRPRLVYSGSTDPALLFAGVPRP</sequence>
<protein>
    <recommendedName>
        <fullName evidence="4">Sensor domain-containing protein</fullName>
    </recommendedName>
</protein>
<evidence type="ECO:0000313" key="3">
    <source>
        <dbReference type="Proteomes" id="UP000530928"/>
    </source>
</evidence>
<reference evidence="2 3" key="1">
    <citation type="submission" date="2020-07" db="EMBL/GenBank/DDBJ databases">
        <title>Genomic Encyclopedia of Type Strains, Phase IV (KMG-IV): sequencing the most valuable type-strain genomes for metagenomic binning, comparative biology and taxonomic classification.</title>
        <authorList>
            <person name="Goeker M."/>
        </authorList>
    </citation>
    <scope>NUCLEOTIDE SEQUENCE [LARGE SCALE GENOMIC DNA]</scope>
    <source>
        <strain evidence="2 3">DSM 45533</strain>
    </source>
</reference>
<feature type="transmembrane region" description="Helical" evidence="1">
    <location>
        <begin position="49"/>
        <end position="68"/>
    </location>
</feature>
<dbReference type="AlphaFoldDB" id="A0A7W0CKV4"/>
<evidence type="ECO:0000313" key="2">
    <source>
        <dbReference type="EMBL" id="MBA2892995.1"/>
    </source>
</evidence>
<dbReference type="RefSeq" id="WP_181611700.1">
    <property type="nucleotide sequence ID" value="NZ_BAABAM010000003.1"/>
</dbReference>
<keyword evidence="3" id="KW-1185">Reference proteome</keyword>
<gene>
    <name evidence="2" type="ORF">HNR30_004349</name>
</gene>